<dbReference type="InterPro" id="IPR011989">
    <property type="entry name" value="ARM-like"/>
</dbReference>
<dbReference type="Pfam" id="PF03130">
    <property type="entry name" value="HEAT_PBS"/>
    <property type="match status" value="1"/>
</dbReference>
<proteinExistence type="predicted"/>
<dbReference type="SUPFAM" id="SSF48371">
    <property type="entry name" value="ARM repeat"/>
    <property type="match status" value="1"/>
</dbReference>
<evidence type="ECO:0000313" key="2">
    <source>
        <dbReference type="Proteomes" id="UP001246244"/>
    </source>
</evidence>
<protein>
    <submittedName>
        <fullName evidence="1">HEAT repeat domain-containing protein</fullName>
    </submittedName>
</protein>
<name>A0ABU2D0V4_9EURY</name>
<dbReference type="InterPro" id="IPR016024">
    <property type="entry name" value="ARM-type_fold"/>
</dbReference>
<dbReference type="PANTHER" id="PTHR12697">
    <property type="entry name" value="PBS LYASE HEAT-LIKE PROTEIN"/>
    <property type="match status" value="1"/>
</dbReference>
<dbReference type="EMBL" id="JAVKPK010000023">
    <property type="protein sequence ID" value="MDR7665604.1"/>
    <property type="molecule type" value="Genomic_DNA"/>
</dbReference>
<dbReference type="RefSeq" id="WP_310575627.1">
    <property type="nucleotide sequence ID" value="NZ_JAVKPK010000023.1"/>
</dbReference>
<dbReference type="Gene3D" id="1.25.10.10">
    <property type="entry name" value="Leucine-rich Repeat Variant"/>
    <property type="match status" value="3"/>
</dbReference>
<dbReference type="PANTHER" id="PTHR12697:SF5">
    <property type="entry name" value="DEOXYHYPUSINE HYDROXYLASE"/>
    <property type="match status" value="1"/>
</dbReference>
<gene>
    <name evidence="1" type="ORF">RG963_07390</name>
</gene>
<dbReference type="Proteomes" id="UP001246244">
    <property type="component" value="Unassembled WGS sequence"/>
</dbReference>
<reference evidence="2" key="1">
    <citation type="submission" date="2023-07" db="EMBL/GenBank/DDBJ databases">
        <title>Whole-genome sequencing of a new Methanosarcina sp. Z-7115.</title>
        <authorList>
            <person name="Zhilina T.N."/>
            <person name="Merkel A.Y."/>
        </authorList>
    </citation>
    <scope>NUCLEOTIDE SEQUENCE [LARGE SCALE GENOMIC DNA]</scope>
    <source>
        <strain evidence="2">Z-7115</strain>
    </source>
</reference>
<accession>A0ABU2D0V4</accession>
<dbReference type="InterPro" id="IPR004155">
    <property type="entry name" value="PBS_lyase_HEAT"/>
</dbReference>
<evidence type="ECO:0000313" key="1">
    <source>
        <dbReference type="EMBL" id="MDR7665604.1"/>
    </source>
</evidence>
<keyword evidence="2" id="KW-1185">Reference proteome</keyword>
<dbReference type="SMART" id="SM00567">
    <property type="entry name" value="EZ_HEAT"/>
    <property type="match status" value="8"/>
</dbReference>
<organism evidence="1 2">
    <name type="scientific">Methanosarcina baikalica</name>
    <dbReference type="NCBI Taxonomy" id="3073890"/>
    <lineage>
        <taxon>Archaea</taxon>
        <taxon>Methanobacteriati</taxon>
        <taxon>Methanobacteriota</taxon>
        <taxon>Stenosarchaea group</taxon>
        <taxon>Methanomicrobia</taxon>
        <taxon>Methanosarcinales</taxon>
        <taxon>Methanosarcinaceae</taxon>
        <taxon>Methanosarcina</taxon>
    </lineage>
</organism>
<sequence length="513" mass="55703">MMSEVRWKISLLFVLIILSIFFSLLSNSDRFIEISRNETYTQTKTGVSSESLIINLTNKLETGDPETRLNAAAELGKFGEPAANSLVEKIESNASNLEKTNSYILLALLETGDSRAENILSGNFGKKEASNKAANESTTEEWKLDVSDDILQALEAKDKTMRKNLADSLNMEYKEKTDSLEAALTAEEQNSSIYDSIVFSQFGPEEPGSETEKLLKALKSESGSARITAIMALGERKEKAAVDPLIGILTRDYPPVQSSAAFALGEIGDERAVEILLKQMKDGESDTVRINSAIAIGKIGKETAVKPLIDRLRDNKAGMRSSAALWLGKLRNETAVEPLIEVLNSGKLSGERAKDSINTNEDLRKSVVLALGEIRSTEATETLTGVLTDNGEKVSVRIAAALALGKIGDPEALETLKKVFDDTSVDVNIRKEAFLALGKTKNQDSAGILVAKLGDKEFGASARKGLIDMGEPAIDPLIENLKTKDKKLKDETALILIEIGDPRAVKPLILAYQ</sequence>
<dbReference type="Pfam" id="PF13646">
    <property type="entry name" value="HEAT_2"/>
    <property type="match status" value="2"/>
</dbReference>
<comment type="caution">
    <text evidence="1">The sequence shown here is derived from an EMBL/GenBank/DDBJ whole genome shotgun (WGS) entry which is preliminary data.</text>
</comment>